<dbReference type="InterPro" id="IPR025944">
    <property type="entry name" value="Sigma_54_int_dom_CS"/>
</dbReference>
<dbReference type="NCBIfam" id="TIGR04381">
    <property type="entry name" value="HTH_TypR"/>
    <property type="match status" value="1"/>
</dbReference>
<keyword evidence="9" id="KW-0010">Activator</keyword>
<evidence type="ECO:0000256" key="10">
    <source>
        <dbReference type="ARBA" id="ARBA00023163"/>
    </source>
</evidence>
<name>A0A6H1U9X7_9GAMM</name>
<dbReference type="PROSITE" id="PS50045">
    <property type="entry name" value="SIGMA54_INTERACT_4"/>
    <property type="match status" value="1"/>
</dbReference>
<evidence type="ECO:0000256" key="4">
    <source>
        <dbReference type="ARBA" id="ARBA00022741"/>
    </source>
</evidence>
<dbReference type="SUPFAM" id="SSF55785">
    <property type="entry name" value="PYP-like sensor domain (PAS domain)"/>
    <property type="match status" value="1"/>
</dbReference>
<dbReference type="CDD" id="cd00009">
    <property type="entry name" value="AAA"/>
    <property type="match status" value="1"/>
</dbReference>
<evidence type="ECO:0000259" key="13">
    <source>
        <dbReference type="PROSITE" id="PS50112"/>
    </source>
</evidence>
<evidence type="ECO:0000256" key="2">
    <source>
        <dbReference type="ARBA" id="ARBA00022490"/>
    </source>
</evidence>
<dbReference type="Gene3D" id="1.10.10.60">
    <property type="entry name" value="Homeodomain-like"/>
    <property type="match status" value="1"/>
</dbReference>
<dbReference type="SMART" id="SM00382">
    <property type="entry name" value="AAA"/>
    <property type="match status" value="1"/>
</dbReference>
<dbReference type="GO" id="GO:0005524">
    <property type="term" value="F:ATP binding"/>
    <property type="evidence" value="ECO:0007669"/>
    <property type="project" value="UniProtKB-KW"/>
</dbReference>
<keyword evidence="16" id="KW-1185">Reference proteome</keyword>
<evidence type="ECO:0000256" key="5">
    <source>
        <dbReference type="ARBA" id="ARBA00022797"/>
    </source>
</evidence>
<dbReference type="InterPro" id="IPR030828">
    <property type="entry name" value="HTH_TyrR"/>
</dbReference>
<dbReference type="PROSITE" id="PS00676">
    <property type="entry name" value="SIGMA54_INTERACT_2"/>
    <property type="match status" value="1"/>
</dbReference>
<dbReference type="NCBIfam" id="NF008085">
    <property type="entry name" value="PRK10820.1"/>
    <property type="match status" value="1"/>
</dbReference>
<accession>A0A6H1U9X7</accession>
<proteinExistence type="predicted"/>
<evidence type="ECO:0000313" key="16">
    <source>
        <dbReference type="Proteomes" id="UP000501602"/>
    </source>
</evidence>
<keyword evidence="2" id="KW-0963">Cytoplasm</keyword>
<dbReference type="SMART" id="SM00091">
    <property type="entry name" value="PAS"/>
    <property type="match status" value="1"/>
</dbReference>
<keyword evidence="5" id="KW-0058">Aromatic hydrocarbons catabolism</keyword>
<dbReference type="Gene3D" id="1.10.8.60">
    <property type="match status" value="1"/>
</dbReference>
<dbReference type="CDD" id="cd00130">
    <property type="entry name" value="PAS"/>
    <property type="match status" value="1"/>
</dbReference>
<keyword evidence="4" id="KW-0547">Nucleotide-binding</keyword>
<keyword evidence="3" id="KW-0678">Repressor</keyword>
<dbReference type="SUPFAM" id="SSF55021">
    <property type="entry name" value="ACT-like"/>
    <property type="match status" value="1"/>
</dbReference>
<evidence type="ECO:0000256" key="3">
    <source>
        <dbReference type="ARBA" id="ARBA00022491"/>
    </source>
</evidence>
<dbReference type="SUPFAM" id="SSF52540">
    <property type="entry name" value="P-loop containing nucleoside triphosphate hydrolases"/>
    <property type="match status" value="1"/>
</dbReference>
<evidence type="ECO:0000256" key="8">
    <source>
        <dbReference type="ARBA" id="ARBA00023125"/>
    </source>
</evidence>
<evidence type="ECO:0000313" key="15">
    <source>
        <dbReference type="EMBL" id="QIZ75834.1"/>
    </source>
</evidence>
<protein>
    <recommendedName>
        <fullName evidence="11">HTH-type transcriptional regulatory protein TyrR</fullName>
    </recommendedName>
</protein>
<dbReference type="Gene3D" id="3.30.70.260">
    <property type="match status" value="1"/>
</dbReference>
<dbReference type="InterPro" id="IPR045865">
    <property type="entry name" value="ACT-like_dom_sf"/>
</dbReference>
<keyword evidence="7" id="KW-0805">Transcription regulation</keyword>
<dbReference type="Pfam" id="PF00158">
    <property type="entry name" value="Sigma54_activat"/>
    <property type="match status" value="1"/>
</dbReference>
<dbReference type="PROSITE" id="PS00688">
    <property type="entry name" value="SIGMA54_INTERACT_3"/>
    <property type="match status" value="1"/>
</dbReference>
<organism evidence="15 16">
    <name type="scientific">Ferrimonas lipolytica</name>
    <dbReference type="NCBI Taxonomy" id="2724191"/>
    <lineage>
        <taxon>Bacteria</taxon>
        <taxon>Pseudomonadati</taxon>
        <taxon>Pseudomonadota</taxon>
        <taxon>Gammaproteobacteria</taxon>
        <taxon>Alteromonadales</taxon>
        <taxon>Ferrimonadaceae</taxon>
        <taxon>Ferrimonas</taxon>
    </lineage>
</organism>
<dbReference type="PANTHER" id="PTHR32071:SF3">
    <property type="entry name" value="HTH-TYPE TRANSCRIPTIONAL REGULATORY PROTEIN TYRR"/>
    <property type="match status" value="1"/>
</dbReference>
<comment type="subcellular location">
    <subcellularLocation>
        <location evidence="1">Cytoplasm</location>
    </subcellularLocation>
</comment>
<dbReference type="InterPro" id="IPR027417">
    <property type="entry name" value="P-loop_NTPase"/>
</dbReference>
<keyword evidence="6" id="KW-0067">ATP-binding</keyword>
<dbReference type="EMBL" id="CP051180">
    <property type="protein sequence ID" value="QIZ75834.1"/>
    <property type="molecule type" value="Genomic_DNA"/>
</dbReference>
<dbReference type="PANTHER" id="PTHR32071">
    <property type="entry name" value="TRANSCRIPTIONAL REGULATORY PROTEIN"/>
    <property type="match status" value="1"/>
</dbReference>
<evidence type="ECO:0000256" key="1">
    <source>
        <dbReference type="ARBA" id="ARBA00004496"/>
    </source>
</evidence>
<keyword evidence="8" id="KW-0238">DNA-binding</keyword>
<dbReference type="InterPro" id="IPR003593">
    <property type="entry name" value="AAA+_ATPase"/>
</dbReference>
<dbReference type="GO" id="GO:0005737">
    <property type="term" value="C:cytoplasm"/>
    <property type="evidence" value="ECO:0007669"/>
    <property type="project" value="UniProtKB-SubCell"/>
</dbReference>
<dbReference type="InterPro" id="IPR035965">
    <property type="entry name" value="PAS-like_dom_sf"/>
</dbReference>
<evidence type="ECO:0000256" key="9">
    <source>
        <dbReference type="ARBA" id="ARBA00023159"/>
    </source>
</evidence>
<evidence type="ECO:0000259" key="14">
    <source>
        <dbReference type="PROSITE" id="PS51671"/>
    </source>
</evidence>
<dbReference type="InterPro" id="IPR000014">
    <property type="entry name" value="PAS"/>
</dbReference>
<dbReference type="PROSITE" id="PS50112">
    <property type="entry name" value="PAS"/>
    <property type="match status" value="1"/>
</dbReference>
<dbReference type="Pfam" id="PF13291">
    <property type="entry name" value="ACT_4"/>
    <property type="match status" value="1"/>
</dbReference>
<dbReference type="Pfam" id="PF18024">
    <property type="entry name" value="HTH_50"/>
    <property type="match status" value="1"/>
</dbReference>
<dbReference type="Pfam" id="PF25601">
    <property type="entry name" value="AAA_lid_14"/>
    <property type="match status" value="1"/>
</dbReference>
<feature type="domain" description="Sigma-54 factor interaction" evidence="12">
    <location>
        <begin position="205"/>
        <end position="431"/>
    </location>
</feature>
<dbReference type="InterPro" id="IPR002078">
    <property type="entry name" value="Sigma_54_int"/>
</dbReference>
<evidence type="ECO:0000256" key="6">
    <source>
        <dbReference type="ARBA" id="ARBA00022840"/>
    </source>
</evidence>
<keyword evidence="10" id="KW-0804">Transcription</keyword>
<evidence type="ECO:0000259" key="12">
    <source>
        <dbReference type="PROSITE" id="PS50045"/>
    </source>
</evidence>
<dbReference type="InterPro" id="IPR025662">
    <property type="entry name" value="Sigma_54_int_dom_ATP-bd_1"/>
</dbReference>
<dbReference type="InterPro" id="IPR058031">
    <property type="entry name" value="AAA_lid_NorR"/>
</dbReference>
<dbReference type="InterPro" id="IPR025943">
    <property type="entry name" value="Sigma_54_int_dom_ATP-bd_2"/>
</dbReference>
<evidence type="ECO:0000256" key="7">
    <source>
        <dbReference type="ARBA" id="ARBA00023015"/>
    </source>
</evidence>
<dbReference type="Proteomes" id="UP000501602">
    <property type="component" value="Chromosome"/>
</dbReference>
<dbReference type="PROSITE" id="PS00675">
    <property type="entry name" value="SIGMA54_INTERACT_1"/>
    <property type="match status" value="1"/>
</dbReference>
<feature type="domain" description="ACT" evidence="14">
    <location>
        <begin position="2"/>
        <end position="75"/>
    </location>
</feature>
<gene>
    <name evidence="15" type="primary">tyrR</name>
    <name evidence="15" type="ORF">HER31_02315</name>
</gene>
<sequence length="516" mass="58054">MRIRVSCQDRIGLAREILEVLEKYNINVNAIDAASEGFVYMQLPAPSFEQLQELMPMLRKIPNVTDVRTVPYMPSEREHYAMEVLLKTLPDPILSIDLKGNLNTANVSALAVLGCELDEVIDQPAANFIHGFSFLRWLSADEVLPQATKVNIHGNQFLAEVLPIDLPDDEGTSILAGAMVQLKSPARVGKQFKALRKRSSGFETMIAESERMQQLLEEASRMAQLDAPLLILGETGTGKEQMARACHQDSLRHDKSFVVINCASLPDDVAESELFGLASSPGEVVKRGVIEQANGGTVFLDEVADMTPALQVKLLRLIQDGHFRRVGDDAEIKVDIRIICASQKDLSELCQKGEFREDLYYRINVLNLHLPPLRDRKADIVPLAELFMEHYSEQLSTPLRQLSSECRDYIKNYAWPGNVRQLKNAIFRAVSMAEERGDLSPEQLRLPAWSEGFGYFDQEFEGSLDQAVKQFEANLLRRLYPAYPSTRQLARKLGVSHTAIANKLREYRIGKQRQTS</sequence>
<dbReference type="Gene3D" id="3.40.50.300">
    <property type="entry name" value="P-loop containing nucleotide triphosphate hydrolases"/>
    <property type="match status" value="1"/>
</dbReference>
<dbReference type="FunFam" id="3.40.50.300:FF:000006">
    <property type="entry name" value="DNA-binding transcriptional regulator NtrC"/>
    <property type="match status" value="1"/>
</dbReference>
<dbReference type="PROSITE" id="PS51671">
    <property type="entry name" value="ACT"/>
    <property type="match status" value="1"/>
</dbReference>
<dbReference type="GO" id="GO:0006355">
    <property type="term" value="P:regulation of DNA-templated transcription"/>
    <property type="evidence" value="ECO:0007669"/>
    <property type="project" value="InterPro"/>
</dbReference>
<dbReference type="GO" id="GO:0003677">
    <property type="term" value="F:DNA binding"/>
    <property type="evidence" value="ECO:0007669"/>
    <property type="project" value="UniProtKB-KW"/>
</dbReference>
<dbReference type="KEGG" id="fes:HER31_02315"/>
<dbReference type="SUPFAM" id="SSF46689">
    <property type="entry name" value="Homeodomain-like"/>
    <property type="match status" value="1"/>
</dbReference>
<dbReference type="InterPro" id="IPR009057">
    <property type="entry name" value="Homeodomain-like_sf"/>
</dbReference>
<dbReference type="RefSeq" id="WP_168659095.1">
    <property type="nucleotide sequence ID" value="NZ_CP051180.1"/>
</dbReference>
<dbReference type="InterPro" id="IPR002912">
    <property type="entry name" value="ACT_dom"/>
</dbReference>
<dbReference type="AlphaFoldDB" id="A0A6H1U9X7"/>
<reference evidence="15 16" key="1">
    <citation type="submission" date="2020-04" db="EMBL/GenBank/DDBJ databases">
        <title>Ferrimonas sp. S7 isolated from sea water.</title>
        <authorList>
            <person name="Bae S.S."/>
            <person name="Baek K."/>
        </authorList>
    </citation>
    <scope>NUCLEOTIDE SEQUENCE [LARGE SCALE GENOMIC DNA]</scope>
    <source>
        <strain evidence="15 16">S7</strain>
    </source>
</reference>
<dbReference type="Gene3D" id="3.30.450.20">
    <property type="entry name" value="PAS domain"/>
    <property type="match status" value="1"/>
</dbReference>
<feature type="domain" description="PAS" evidence="13">
    <location>
        <begin position="78"/>
        <end position="130"/>
    </location>
</feature>
<evidence type="ECO:0000256" key="11">
    <source>
        <dbReference type="ARBA" id="ARBA00029500"/>
    </source>
</evidence>